<organism evidence="1 2">
    <name type="scientific">Populus trichocarpa</name>
    <name type="common">Western balsam poplar</name>
    <name type="synonym">Populus balsamifera subsp. trichocarpa</name>
    <dbReference type="NCBI Taxonomy" id="3694"/>
    <lineage>
        <taxon>Eukaryota</taxon>
        <taxon>Viridiplantae</taxon>
        <taxon>Streptophyta</taxon>
        <taxon>Embryophyta</taxon>
        <taxon>Tracheophyta</taxon>
        <taxon>Spermatophyta</taxon>
        <taxon>Magnoliopsida</taxon>
        <taxon>eudicotyledons</taxon>
        <taxon>Gunneridae</taxon>
        <taxon>Pentapetalae</taxon>
        <taxon>rosids</taxon>
        <taxon>fabids</taxon>
        <taxon>Malpighiales</taxon>
        <taxon>Salicaceae</taxon>
        <taxon>Saliceae</taxon>
        <taxon>Populus</taxon>
    </lineage>
</organism>
<dbReference type="Proteomes" id="UP000006729">
    <property type="component" value="Chromosome 7"/>
</dbReference>
<dbReference type="GO" id="GO:0004497">
    <property type="term" value="F:monooxygenase activity"/>
    <property type="evidence" value="ECO:0007669"/>
    <property type="project" value="InterPro"/>
</dbReference>
<dbReference type="Gene3D" id="1.10.630.10">
    <property type="entry name" value="Cytochrome P450"/>
    <property type="match status" value="1"/>
</dbReference>
<dbReference type="STRING" id="3694.B9HEL0"/>
<accession>B9HEL0</accession>
<gene>
    <name evidence="1" type="ORF">POPTR_007G033300</name>
</gene>
<dbReference type="GO" id="GO:0020037">
    <property type="term" value="F:heme binding"/>
    <property type="evidence" value="ECO:0007669"/>
    <property type="project" value="InterPro"/>
</dbReference>
<dbReference type="eggNOG" id="KOG0157">
    <property type="taxonomic scope" value="Eukaryota"/>
</dbReference>
<evidence type="ECO:0000313" key="1">
    <source>
        <dbReference type="EMBL" id="PNT26870.1"/>
    </source>
</evidence>
<keyword evidence="2" id="KW-1185">Reference proteome</keyword>
<dbReference type="GO" id="GO:0005506">
    <property type="term" value="F:iron ion binding"/>
    <property type="evidence" value="ECO:0007669"/>
    <property type="project" value="InterPro"/>
</dbReference>
<reference evidence="1 2" key="1">
    <citation type="journal article" date="2006" name="Science">
        <title>The genome of black cottonwood, Populus trichocarpa (Torr. &amp; Gray).</title>
        <authorList>
            <person name="Tuskan G.A."/>
            <person name="Difazio S."/>
            <person name="Jansson S."/>
            <person name="Bohlmann J."/>
            <person name="Grigoriev I."/>
            <person name="Hellsten U."/>
            <person name="Putnam N."/>
            <person name="Ralph S."/>
            <person name="Rombauts S."/>
            <person name="Salamov A."/>
            <person name="Schein J."/>
            <person name="Sterck L."/>
            <person name="Aerts A."/>
            <person name="Bhalerao R.R."/>
            <person name="Bhalerao R.P."/>
            <person name="Blaudez D."/>
            <person name="Boerjan W."/>
            <person name="Brun A."/>
            <person name="Brunner A."/>
            <person name="Busov V."/>
            <person name="Campbell M."/>
            <person name="Carlson J."/>
            <person name="Chalot M."/>
            <person name="Chapman J."/>
            <person name="Chen G.L."/>
            <person name="Cooper D."/>
            <person name="Coutinho P.M."/>
            <person name="Couturier J."/>
            <person name="Covert S."/>
            <person name="Cronk Q."/>
            <person name="Cunningham R."/>
            <person name="Davis J."/>
            <person name="Degroeve S."/>
            <person name="Dejardin A."/>
            <person name="Depamphilis C."/>
            <person name="Detter J."/>
            <person name="Dirks B."/>
            <person name="Dubchak I."/>
            <person name="Duplessis S."/>
            <person name="Ehlting J."/>
            <person name="Ellis B."/>
            <person name="Gendler K."/>
            <person name="Goodstein D."/>
            <person name="Gribskov M."/>
            <person name="Grimwood J."/>
            <person name="Groover A."/>
            <person name="Gunter L."/>
            <person name="Hamberger B."/>
            <person name="Heinze B."/>
            <person name="Helariutta Y."/>
            <person name="Henrissat B."/>
            <person name="Holligan D."/>
            <person name="Holt R."/>
            <person name="Huang W."/>
            <person name="Islam-Faridi N."/>
            <person name="Jones S."/>
            <person name="Jones-Rhoades M."/>
            <person name="Jorgensen R."/>
            <person name="Joshi C."/>
            <person name="Kangasjarvi J."/>
            <person name="Karlsson J."/>
            <person name="Kelleher C."/>
            <person name="Kirkpatrick R."/>
            <person name="Kirst M."/>
            <person name="Kohler A."/>
            <person name="Kalluri U."/>
            <person name="Larimer F."/>
            <person name="Leebens-Mack J."/>
            <person name="Leple J.C."/>
            <person name="Locascio P."/>
            <person name="Lou Y."/>
            <person name="Lucas S."/>
            <person name="Martin F."/>
            <person name="Montanini B."/>
            <person name="Napoli C."/>
            <person name="Nelson D.R."/>
            <person name="Nelson C."/>
            <person name="Nieminen K."/>
            <person name="Nilsson O."/>
            <person name="Pereda V."/>
            <person name="Peter G."/>
            <person name="Philippe R."/>
            <person name="Pilate G."/>
            <person name="Poliakov A."/>
            <person name="Razumovskaya J."/>
            <person name="Richardson P."/>
            <person name="Rinaldi C."/>
            <person name="Ritland K."/>
            <person name="Rouze P."/>
            <person name="Ryaboy D."/>
            <person name="Schmutz J."/>
            <person name="Schrader J."/>
            <person name="Segerman B."/>
            <person name="Shin H."/>
            <person name="Siddiqui A."/>
            <person name="Sterky F."/>
            <person name="Terry A."/>
            <person name="Tsai C.J."/>
            <person name="Uberbacher E."/>
            <person name="Unneberg P."/>
            <person name="Vahala J."/>
            <person name="Wall K."/>
            <person name="Wessler S."/>
            <person name="Yang G."/>
            <person name="Yin T."/>
            <person name="Douglas C."/>
            <person name="Marra M."/>
            <person name="Sandberg G."/>
            <person name="Van de Peer Y."/>
            <person name="Rokhsar D."/>
        </authorList>
    </citation>
    <scope>NUCLEOTIDE SEQUENCE [LARGE SCALE GENOMIC DNA]</scope>
    <source>
        <strain evidence="2">cv. Nisqually</strain>
    </source>
</reference>
<evidence type="ECO:0008006" key="3">
    <source>
        <dbReference type="Google" id="ProtNLM"/>
    </source>
</evidence>
<dbReference type="InterPro" id="IPR036396">
    <property type="entry name" value="Cyt_P450_sf"/>
</dbReference>
<name>B9HEL0_POPTR</name>
<evidence type="ECO:0000313" key="2">
    <source>
        <dbReference type="Proteomes" id="UP000006729"/>
    </source>
</evidence>
<dbReference type="HOGENOM" id="CLU_1920695_0_0_1"/>
<dbReference type="SUPFAM" id="SSF48264">
    <property type="entry name" value="Cytochrome P450"/>
    <property type="match status" value="1"/>
</dbReference>
<dbReference type="EMBL" id="CM009296">
    <property type="protein sequence ID" value="PNT26870.1"/>
    <property type="molecule type" value="Genomic_DNA"/>
</dbReference>
<dbReference type="AlphaFoldDB" id="B9HEL0"/>
<proteinExistence type="predicted"/>
<protein>
    <recommendedName>
        <fullName evidence="3">Cytochrome P450</fullName>
    </recommendedName>
</protein>
<dbReference type="GO" id="GO:0016705">
    <property type="term" value="F:oxidoreductase activity, acting on paired donors, with incorporation or reduction of molecular oxygen"/>
    <property type="evidence" value="ECO:0007669"/>
    <property type="project" value="InterPro"/>
</dbReference>
<sequence>MGAIIDLDCNGHWLGGKNIKQRIYRPISGNSGELRRLYAAAQLSKSMPFHRVLPFYQEWSRKYGMISGVVISDPDMIKEVLVNNNIAGSTEKLALSPLGKILFGEGPVVLEGEKWALHRESQTKLLIWSELK</sequence>
<dbReference type="InParanoid" id="B9HEL0"/>